<dbReference type="SUPFAM" id="SSF51011">
    <property type="entry name" value="Glycosyl hydrolase domain"/>
    <property type="match status" value="1"/>
</dbReference>
<name>Q0R4F4_MICLU</name>
<feature type="compositionally biased region" description="Polar residues" evidence="1">
    <location>
        <begin position="127"/>
        <end position="139"/>
    </location>
</feature>
<feature type="compositionally biased region" description="Low complexity" evidence="1">
    <location>
        <begin position="208"/>
        <end position="221"/>
    </location>
</feature>
<feature type="non-terminal residue" evidence="2">
    <location>
        <position position="1"/>
    </location>
</feature>
<sequence length="250" mass="28021">ELTWINWEKVDTPLVEFTSVITRLRHEHPTFRRSQFFDGRPVDMGELDEGDPMPDIAWLNTDGTPMVPADWDEPLARAVGMWLNGQGIAGVDMRGRRITDDNFIVYFNSNPDPVDVTLPPARYGQTGRRSWTPRASTRTARCGSTPPCSPWPASPRCCCARGRNRSRSRTPPWRRPWRRRRRCTPRPRNCPESLPPRAPGRRPVLSTSNASPVVVARSSSPDPRPRKGRGGRRRAAAASGAGRRSLAHGG</sequence>
<feature type="compositionally biased region" description="Basic residues" evidence="1">
    <location>
        <begin position="175"/>
        <end position="185"/>
    </location>
</feature>
<protein>
    <submittedName>
        <fullName evidence="2">Glycogen debranching enzyme</fullName>
    </submittedName>
</protein>
<dbReference type="AlphaFoldDB" id="Q0R4F4"/>
<dbReference type="EMBL" id="DQ119337">
    <property type="protein sequence ID" value="AAZ66336.1"/>
    <property type="molecule type" value="Genomic_DNA"/>
</dbReference>
<dbReference type="Gene3D" id="2.60.40.1180">
    <property type="entry name" value="Golgi alpha-mannosidase II"/>
    <property type="match status" value="1"/>
</dbReference>
<feature type="compositionally biased region" description="Basic residues" evidence="1">
    <location>
        <begin position="226"/>
        <end position="235"/>
    </location>
</feature>
<proteinExistence type="predicted"/>
<evidence type="ECO:0000313" key="2">
    <source>
        <dbReference type="EMBL" id="AAZ66336.1"/>
    </source>
</evidence>
<feature type="region of interest" description="Disordered" evidence="1">
    <location>
        <begin position="120"/>
        <end position="250"/>
    </location>
</feature>
<gene>
    <name evidence="2" type="primary">MtreX</name>
</gene>
<organism evidence="2">
    <name type="scientific">Micrococcus luteus</name>
    <name type="common">Micrococcus lysodeikticus</name>
    <dbReference type="NCBI Taxonomy" id="1270"/>
    <lineage>
        <taxon>Bacteria</taxon>
        <taxon>Bacillati</taxon>
        <taxon>Actinomycetota</taxon>
        <taxon>Actinomycetes</taxon>
        <taxon>Micrococcales</taxon>
        <taxon>Micrococcaceae</taxon>
        <taxon>Micrococcus</taxon>
    </lineage>
</organism>
<dbReference type="InterPro" id="IPR013780">
    <property type="entry name" value="Glyco_hydro_b"/>
</dbReference>
<accession>Q0R4F4</accession>
<reference evidence="2" key="1">
    <citation type="submission" date="2005-07" db="EMBL/GenBank/DDBJ databases">
        <authorList>
            <person name="Huang X."/>
            <person name="Wu H."/>
            <person name="Ye J."/>
            <person name="Ji M."/>
            <person name="Zhang H."/>
        </authorList>
    </citation>
    <scope>NUCLEOTIDE SEQUENCE</scope>
</reference>
<reference evidence="2" key="2">
    <citation type="journal article" date="2006" name="Wei Sheng Wu Xue Tong Bao">
        <title>Cloning and Analysis of Genes Correlated to Trehalose Biosynthesis From Micrococcus luteus.</title>
        <authorList>
            <person name="Huang X.-F."/>
            <person name="Ou Yang L.-M."/>
            <person name="Wu H.-Z."/>
            <person name="Ye J."/>
            <person name="Zhang H.-Z."/>
            <person name="Yuan Q.-S."/>
        </authorList>
    </citation>
    <scope>NUCLEOTIDE SEQUENCE</scope>
</reference>
<evidence type="ECO:0000256" key="1">
    <source>
        <dbReference type="SAM" id="MobiDB-lite"/>
    </source>
</evidence>
<dbReference type="CAZy" id="GH13">
    <property type="family name" value="Glycoside Hydrolase Family 13"/>
</dbReference>